<dbReference type="EMBL" id="NVVJ01000039">
    <property type="protein sequence ID" value="PCJ23441.1"/>
    <property type="molecule type" value="Genomic_DNA"/>
</dbReference>
<dbReference type="Gene3D" id="3.40.50.1820">
    <property type="entry name" value="alpha/beta hydrolase"/>
    <property type="match status" value="1"/>
</dbReference>
<protein>
    <recommendedName>
        <fullName evidence="3">Esterase</fullName>
    </recommendedName>
</protein>
<gene>
    <name evidence="1" type="ORF">COA96_11870</name>
</gene>
<reference evidence="2" key="1">
    <citation type="submission" date="2017-08" db="EMBL/GenBank/DDBJ databases">
        <title>A dynamic microbial community with high functional redundancy inhabits the cold, oxic subseafloor aquifer.</title>
        <authorList>
            <person name="Tully B.J."/>
            <person name="Wheat C.G."/>
            <person name="Glazer B.T."/>
            <person name="Huber J.A."/>
        </authorList>
    </citation>
    <scope>NUCLEOTIDE SEQUENCE [LARGE SCALE GENOMIC DNA]</scope>
</reference>
<dbReference type="PANTHER" id="PTHR48098">
    <property type="entry name" value="ENTEROCHELIN ESTERASE-RELATED"/>
    <property type="match status" value="1"/>
</dbReference>
<dbReference type="Proteomes" id="UP000218327">
    <property type="component" value="Unassembled WGS sequence"/>
</dbReference>
<dbReference type="PANTHER" id="PTHR48098:SF1">
    <property type="entry name" value="DIACYLGLYCEROL ACYLTRANSFERASE_MYCOLYLTRANSFERASE AG85A"/>
    <property type="match status" value="1"/>
</dbReference>
<comment type="caution">
    <text evidence="1">The sequence shown here is derived from an EMBL/GenBank/DDBJ whole genome shotgun (WGS) entry which is preliminary data.</text>
</comment>
<dbReference type="Pfam" id="PF00756">
    <property type="entry name" value="Esterase"/>
    <property type="match status" value="1"/>
</dbReference>
<name>A0A2A5AWG1_9GAMM</name>
<dbReference type="SUPFAM" id="SSF53474">
    <property type="entry name" value="alpha/beta-Hydrolases"/>
    <property type="match status" value="1"/>
</dbReference>
<evidence type="ECO:0008006" key="3">
    <source>
        <dbReference type="Google" id="ProtNLM"/>
    </source>
</evidence>
<dbReference type="InterPro" id="IPR000801">
    <property type="entry name" value="Esterase-like"/>
</dbReference>
<sequence length="349" mass="38901">MLAIYSEQRVLTQKAQTFFSAIALTLTLVLGGSVFAQNLPALVPVEAPIPPGMQTVEFFSPAVERRMKFDIVLPENYYQSEERYPVLYLLHGYMQNYTVWGRNLAGAFYARNLNDLILVLPDAGNSWYINYASSEEGQKDNWEDHIIEDVIGFVDANYRTQASREGRAIAGLSMGGFGAFSMGLRHTDLFVSIGSTSGALSHARTAAAAIRAGIDRGPGQIDAQRQARIDEADAFISKIIAIPGFSTQSERTPAGVDFETAEQADAYDPFIIIYDVPRSQMPHIYMDAGTEDGLLNEARELANLLMVNKVPFDYMQSQGRHNSEYWRRSIGHMMTIQHEVMQRALGNRP</sequence>
<proteinExistence type="predicted"/>
<dbReference type="InterPro" id="IPR029058">
    <property type="entry name" value="AB_hydrolase_fold"/>
</dbReference>
<organism evidence="1 2">
    <name type="scientific">SAR86 cluster bacterium</name>
    <dbReference type="NCBI Taxonomy" id="2030880"/>
    <lineage>
        <taxon>Bacteria</taxon>
        <taxon>Pseudomonadati</taxon>
        <taxon>Pseudomonadota</taxon>
        <taxon>Gammaproteobacteria</taxon>
        <taxon>SAR86 cluster</taxon>
    </lineage>
</organism>
<accession>A0A2A5AWG1</accession>
<evidence type="ECO:0000313" key="1">
    <source>
        <dbReference type="EMBL" id="PCJ23441.1"/>
    </source>
</evidence>
<dbReference type="AlphaFoldDB" id="A0A2A5AWG1"/>
<dbReference type="GO" id="GO:0016747">
    <property type="term" value="F:acyltransferase activity, transferring groups other than amino-acyl groups"/>
    <property type="evidence" value="ECO:0007669"/>
    <property type="project" value="TreeGrafter"/>
</dbReference>
<dbReference type="InterPro" id="IPR050583">
    <property type="entry name" value="Mycobacterial_A85_antigen"/>
</dbReference>
<evidence type="ECO:0000313" key="2">
    <source>
        <dbReference type="Proteomes" id="UP000218327"/>
    </source>
</evidence>